<dbReference type="KEGG" id="faa:HMPREF0389_00028"/>
<name>D6GR24_FILAD</name>
<dbReference type="AlphaFoldDB" id="D6GR24"/>
<feature type="transmembrane region" description="Helical" evidence="1">
    <location>
        <begin position="158"/>
        <end position="174"/>
    </location>
</feature>
<keyword evidence="1" id="KW-0812">Transmembrane</keyword>
<dbReference type="EMBL" id="CP002390">
    <property type="protein sequence ID" value="EFE28115.1"/>
    <property type="molecule type" value="Genomic_DNA"/>
</dbReference>
<keyword evidence="3" id="KW-1185">Reference proteome</keyword>
<sequence length="186" mass="21310">MNGNFVYKVNEIHQKNLLSSTDLQQLERALNDAFRSLEEEGNKPTKKEIFIYTLFLFIPLNSGMALLCSPISGMFTPFLSVEFSLFFQIVIAGLCSCAMTYKLLNQLYQSRKVTFHMLFIFNIVQAICTFVLLSIAIFSSSIGETDFFTTLYTTQRNISTSFFVVLSIIFFILSKKADNYNEQKNN</sequence>
<reference evidence="3" key="1">
    <citation type="submission" date="2010-12" db="EMBL/GenBank/DDBJ databases">
        <title>The genome sequence of Filifactor alocis strain ATCC 35896.</title>
        <authorList>
            <consortium name="The Broad Institute Genome Sequencing Platform"/>
            <person name="Ward D."/>
            <person name="Earl A."/>
            <person name="Feldgarden M."/>
            <person name="Young S.K."/>
            <person name="Gargeya S."/>
            <person name="Zeng Q."/>
            <person name="Alvarado L."/>
            <person name="Berlin A."/>
            <person name="Bochicchio J."/>
            <person name="Chapman S.B."/>
            <person name="Chen Z."/>
            <person name="Freedman E."/>
            <person name="Gellesch M."/>
            <person name="Goldberg J."/>
            <person name="Griggs A."/>
            <person name="Gujja S."/>
            <person name="Heilman E."/>
            <person name="Heiman D."/>
            <person name="Howarth C."/>
            <person name="Mehta T."/>
            <person name="Neiman D."/>
            <person name="Pearson M."/>
            <person name="Roberts A."/>
            <person name="Saif S."/>
            <person name="Shea T."/>
            <person name="Shenoy N."/>
            <person name="Sisk P."/>
            <person name="Stolte C."/>
            <person name="Sykes S."/>
            <person name="White J."/>
            <person name="Yandava C."/>
            <person name="Izard J."/>
            <person name="Blanton J.M."/>
            <person name="Baranova O.V."/>
            <person name="Tanner A.C."/>
            <person name="Dewhirst F.E."/>
            <person name="Haas B."/>
            <person name="Nusbaum C."/>
            <person name="Birren B."/>
        </authorList>
    </citation>
    <scope>NUCLEOTIDE SEQUENCE [LARGE SCALE GENOMIC DNA]</scope>
    <source>
        <strain evidence="3">ATCC 35896 / D40 B5</strain>
    </source>
</reference>
<evidence type="ECO:0000256" key="1">
    <source>
        <dbReference type="SAM" id="Phobius"/>
    </source>
</evidence>
<dbReference type="RefSeq" id="WP_014262263.1">
    <property type="nucleotide sequence ID" value="NC_016630.1"/>
</dbReference>
<feature type="transmembrane region" description="Helical" evidence="1">
    <location>
        <begin position="116"/>
        <end position="138"/>
    </location>
</feature>
<gene>
    <name evidence="2" type="ordered locus">HMPREF0389_00028</name>
</gene>
<evidence type="ECO:0000313" key="3">
    <source>
        <dbReference type="Proteomes" id="UP000007468"/>
    </source>
</evidence>
<evidence type="ECO:0000313" key="2">
    <source>
        <dbReference type="EMBL" id="EFE28115.1"/>
    </source>
</evidence>
<keyword evidence="1" id="KW-1133">Transmembrane helix</keyword>
<dbReference type="Proteomes" id="UP000007468">
    <property type="component" value="Chromosome"/>
</dbReference>
<organism evidence="2 3">
    <name type="scientific">Filifactor alocis (strain ATCC 35896 / CCUG 47790 / D40 B5)</name>
    <name type="common">Fusobacterium alocis</name>
    <dbReference type="NCBI Taxonomy" id="546269"/>
    <lineage>
        <taxon>Bacteria</taxon>
        <taxon>Bacillati</taxon>
        <taxon>Bacillota</taxon>
        <taxon>Clostridia</taxon>
        <taxon>Peptostreptococcales</taxon>
        <taxon>Filifactoraceae</taxon>
        <taxon>Filifactor</taxon>
    </lineage>
</organism>
<feature type="transmembrane region" description="Helical" evidence="1">
    <location>
        <begin position="85"/>
        <end position="104"/>
    </location>
</feature>
<proteinExistence type="predicted"/>
<keyword evidence="1" id="KW-0472">Membrane</keyword>
<accession>D6GR24</accession>
<dbReference type="PATRIC" id="fig|546269.5.peg.637"/>
<feature type="transmembrane region" description="Helical" evidence="1">
    <location>
        <begin position="49"/>
        <end position="73"/>
    </location>
</feature>
<protein>
    <submittedName>
        <fullName evidence="2">Uncharacterized protein</fullName>
    </submittedName>
</protein>
<dbReference type="STRING" id="546269.HMPREF0389_00028"/>